<dbReference type="EC" id="2.7.8.-" evidence="4"/>
<sequence>MTGEGGRGTGDEGNAIAVATWSLSEPAEVVDSLFALLSEDERVRAAAFVREEPRRRFIVARGRLRERLGERIGVAPADVAFRYGPNGKPAAEGVQFNVAHTGDLALCAFADAPVGVDVERIRPIKNATALAERWFHADEVARIAAAPEPLAEFFRTWTMKEAALKLVGVGVGESLPKVLTPAEGAGWATGLPGNELGIDRCWVEPLAIDMEHVAALAFSPPPSSV</sequence>
<dbReference type="InterPro" id="IPR008278">
    <property type="entry name" value="4-PPantetheinyl_Trfase_dom"/>
</dbReference>
<dbReference type="GO" id="GO:0019878">
    <property type="term" value="P:lysine biosynthetic process via aminoadipic acid"/>
    <property type="evidence" value="ECO:0007669"/>
    <property type="project" value="TreeGrafter"/>
</dbReference>
<accession>A0A518K353</accession>
<dbReference type="InterPro" id="IPR037143">
    <property type="entry name" value="4-PPantetheinyl_Trfase_dom_sf"/>
</dbReference>
<dbReference type="GO" id="GO:0005829">
    <property type="term" value="C:cytosol"/>
    <property type="evidence" value="ECO:0007669"/>
    <property type="project" value="TreeGrafter"/>
</dbReference>
<gene>
    <name evidence="4" type="primary">psf-1</name>
    <name evidence="4" type="ORF">Spa11_04090</name>
</gene>
<dbReference type="Proteomes" id="UP000316426">
    <property type="component" value="Chromosome"/>
</dbReference>
<reference evidence="4 5" key="1">
    <citation type="submission" date="2019-02" db="EMBL/GenBank/DDBJ databases">
        <title>Deep-cultivation of Planctomycetes and their phenomic and genomic characterization uncovers novel biology.</title>
        <authorList>
            <person name="Wiegand S."/>
            <person name="Jogler M."/>
            <person name="Boedeker C."/>
            <person name="Pinto D."/>
            <person name="Vollmers J."/>
            <person name="Rivas-Marin E."/>
            <person name="Kohn T."/>
            <person name="Peeters S.H."/>
            <person name="Heuer A."/>
            <person name="Rast P."/>
            <person name="Oberbeckmann S."/>
            <person name="Bunk B."/>
            <person name="Jeske O."/>
            <person name="Meyerdierks A."/>
            <person name="Storesund J.E."/>
            <person name="Kallscheuer N."/>
            <person name="Luecker S."/>
            <person name="Lage O.M."/>
            <person name="Pohl T."/>
            <person name="Merkel B.J."/>
            <person name="Hornburger P."/>
            <person name="Mueller R.-W."/>
            <person name="Bruemmer F."/>
            <person name="Labrenz M."/>
            <person name="Spormann A.M."/>
            <person name="Op den Camp H."/>
            <person name="Overmann J."/>
            <person name="Amann R."/>
            <person name="Jetten M.S.M."/>
            <person name="Mascher T."/>
            <person name="Medema M.H."/>
            <person name="Devos D.P."/>
            <person name="Kaster A.-K."/>
            <person name="Ovreas L."/>
            <person name="Rohde M."/>
            <person name="Galperin M.Y."/>
            <person name="Jogler C."/>
        </authorList>
    </citation>
    <scope>NUCLEOTIDE SEQUENCE [LARGE SCALE GENOMIC DNA]</scope>
    <source>
        <strain evidence="4 5">Spa11</strain>
    </source>
</reference>
<dbReference type="KEGG" id="bmei:Spa11_04090"/>
<name>A0A518K353_9BACT</name>
<proteinExistence type="inferred from homology"/>
<protein>
    <submittedName>
        <fullName evidence="4">4'-phosphopantetheinyl transferase psf-1</fullName>
        <ecNumber evidence="4">2.7.8.-</ecNumber>
    </submittedName>
</protein>
<dbReference type="GO" id="GO:0000287">
    <property type="term" value="F:magnesium ion binding"/>
    <property type="evidence" value="ECO:0007669"/>
    <property type="project" value="InterPro"/>
</dbReference>
<dbReference type="AlphaFoldDB" id="A0A518K353"/>
<dbReference type="EMBL" id="CP036349">
    <property type="protein sequence ID" value="QDV72236.1"/>
    <property type="molecule type" value="Genomic_DNA"/>
</dbReference>
<feature type="domain" description="4'-phosphopantetheinyl transferase" evidence="3">
    <location>
        <begin position="113"/>
        <end position="175"/>
    </location>
</feature>
<dbReference type="PANTHER" id="PTHR12215:SF10">
    <property type="entry name" value="L-AMINOADIPATE-SEMIALDEHYDE DEHYDROGENASE-PHOSPHOPANTETHEINYL TRANSFERASE"/>
    <property type="match status" value="1"/>
</dbReference>
<dbReference type="SUPFAM" id="SSF56214">
    <property type="entry name" value="4'-phosphopantetheinyl transferase"/>
    <property type="match status" value="2"/>
</dbReference>
<evidence type="ECO:0000259" key="3">
    <source>
        <dbReference type="Pfam" id="PF01648"/>
    </source>
</evidence>
<comment type="similarity">
    <text evidence="1">Belongs to the P-Pant transferase superfamily. Gsp/Sfp/HetI/AcpT family.</text>
</comment>
<dbReference type="GO" id="GO:0008897">
    <property type="term" value="F:holo-[acyl-carrier-protein] synthase activity"/>
    <property type="evidence" value="ECO:0007669"/>
    <property type="project" value="InterPro"/>
</dbReference>
<evidence type="ECO:0000256" key="2">
    <source>
        <dbReference type="ARBA" id="ARBA00022679"/>
    </source>
</evidence>
<evidence type="ECO:0000313" key="5">
    <source>
        <dbReference type="Proteomes" id="UP000316426"/>
    </source>
</evidence>
<evidence type="ECO:0000256" key="1">
    <source>
        <dbReference type="ARBA" id="ARBA00010990"/>
    </source>
</evidence>
<dbReference type="Pfam" id="PF01648">
    <property type="entry name" value="ACPS"/>
    <property type="match status" value="1"/>
</dbReference>
<keyword evidence="2 4" id="KW-0808">Transferase</keyword>
<organism evidence="4 5">
    <name type="scientific">Botrimarina mediterranea</name>
    <dbReference type="NCBI Taxonomy" id="2528022"/>
    <lineage>
        <taxon>Bacteria</taxon>
        <taxon>Pseudomonadati</taxon>
        <taxon>Planctomycetota</taxon>
        <taxon>Planctomycetia</taxon>
        <taxon>Pirellulales</taxon>
        <taxon>Lacipirellulaceae</taxon>
        <taxon>Botrimarina</taxon>
    </lineage>
</organism>
<dbReference type="PANTHER" id="PTHR12215">
    <property type="entry name" value="PHOSPHOPANTETHEINE TRANSFERASE"/>
    <property type="match status" value="1"/>
</dbReference>
<dbReference type="InterPro" id="IPR050559">
    <property type="entry name" value="P-Pant_transferase_sf"/>
</dbReference>
<keyword evidence="5" id="KW-1185">Reference proteome</keyword>
<evidence type="ECO:0000313" key="4">
    <source>
        <dbReference type="EMBL" id="QDV72236.1"/>
    </source>
</evidence>
<dbReference type="Gene3D" id="3.90.470.20">
    <property type="entry name" value="4'-phosphopantetheinyl transferase domain"/>
    <property type="match status" value="2"/>
</dbReference>
<dbReference type="RefSeq" id="WP_197529668.1">
    <property type="nucleotide sequence ID" value="NZ_CP036350.1"/>
</dbReference>